<organism evidence="1 2">
    <name type="scientific">Antarcticirhabdus aurantiaca</name>
    <dbReference type="NCBI Taxonomy" id="2606717"/>
    <lineage>
        <taxon>Bacteria</taxon>
        <taxon>Pseudomonadati</taxon>
        <taxon>Pseudomonadota</taxon>
        <taxon>Alphaproteobacteria</taxon>
        <taxon>Hyphomicrobiales</taxon>
        <taxon>Aurantimonadaceae</taxon>
        <taxon>Antarcticirhabdus</taxon>
    </lineage>
</organism>
<protein>
    <submittedName>
        <fullName evidence="1">Helix-turn-helix transcriptional regulator</fullName>
    </submittedName>
</protein>
<gene>
    <name evidence="1" type="ORF">OXU80_00665</name>
</gene>
<reference evidence="1" key="1">
    <citation type="submission" date="2022-11" db="EMBL/GenBank/DDBJ databases">
        <title>beta-Carotene-producing bacterium, Jeongeuplla avenae sp. nov., alleviates the salt stress of Arabidopsis seedlings.</title>
        <authorList>
            <person name="Jiang L."/>
            <person name="Lee J."/>
        </authorList>
    </citation>
    <scope>NUCLEOTIDE SEQUENCE</scope>
    <source>
        <strain evidence="1">DY_R2A_6</strain>
    </source>
</reference>
<proteinExistence type="predicted"/>
<evidence type="ECO:0000313" key="2">
    <source>
        <dbReference type="Proteomes" id="UP001163223"/>
    </source>
</evidence>
<keyword evidence="2" id="KW-1185">Reference proteome</keyword>
<sequence>MRDAENLSASRKTPLEFRAARPGVVDLCIDGRDLGNMHIWTTRSSNGFVTTPWIDRAVVSVRFVMNGHLTRRNADGMVLAHPGVGILQTFTPEREEEVSSGFEAIATTIERPMLARHFQALEGGEPGCLPDFAPVADLAIPGVRAFMRSLMIAHRRALAPAGGEEEGDALGLLREVMLYQLLGAWPRQPHREPDKQPLPPSRRLRTALDFIDAHIGGRLRLADIAAAAGLSVRSLQTLFRKELGKTVVQTITEHRLDKAHQDLMTDVDPSIQISQIAYRWGFLHLSDFSRRYRERFGHLPSETKRSRRLH</sequence>
<dbReference type="Proteomes" id="UP001163223">
    <property type="component" value="Chromosome"/>
</dbReference>
<name>A0ACD4NPV2_9HYPH</name>
<accession>A0ACD4NPV2</accession>
<dbReference type="EMBL" id="CP113520">
    <property type="protein sequence ID" value="WAJ28803.1"/>
    <property type="molecule type" value="Genomic_DNA"/>
</dbReference>
<evidence type="ECO:0000313" key="1">
    <source>
        <dbReference type="EMBL" id="WAJ28803.1"/>
    </source>
</evidence>